<name>A0ABQ1JDM9_9PROT</name>
<comment type="caution">
    <text evidence="13">Lacks conserved residue(s) required for the propagation of feature annotation.</text>
</comment>
<dbReference type="Proteomes" id="UP000603352">
    <property type="component" value="Unassembled WGS sequence"/>
</dbReference>
<comment type="cofactor">
    <cofactor evidence="13">
        <name>Zn(2+)</name>
        <dbReference type="ChEBI" id="CHEBI:29105"/>
    </cofactor>
    <text evidence="13">Binds 1 zinc ion per subunit.</text>
</comment>
<dbReference type="InterPro" id="IPR012947">
    <property type="entry name" value="tRNA_SAD"/>
</dbReference>
<dbReference type="SUPFAM" id="SSF52954">
    <property type="entry name" value="Class II aaRS ABD-related"/>
    <property type="match status" value="1"/>
</dbReference>
<keyword evidence="4 13" id="KW-0436">Ligase</keyword>
<dbReference type="Pfam" id="PF00587">
    <property type="entry name" value="tRNA-synt_2b"/>
    <property type="match status" value="1"/>
</dbReference>
<keyword evidence="2 13" id="KW-0963">Cytoplasm</keyword>
<dbReference type="PROSITE" id="PS50862">
    <property type="entry name" value="AA_TRNA_LIGASE_II"/>
    <property type="match status" value="1"/>
</dbReference>
<keyword evidence="8 13" id="KW-0067">ATP-binding</keyword>
<dbReference type="InterPro" id="IPR036621">
    <property type="entry name" value="Anticodon-bd_dom_sf"/>
</dbReference>
<keyword evidence="3 13" id="KW-0820">tRNA-binding</keyword>
<dbReference type="NCBIfam" id="TIGR00418">
    <property type="entry name" value="thrS"/>
    <property type="match status" value="1"/>
</dbReference>
<evidence type="ECO:0000313" key="15">
    <source>
        <dbReference type="EMBL" id="GGB63563.1"/>
    </source>
</evidence>
<evidence type="ECO:0000256" key="9">
    <source>
        <dbReference type="ARBA" id="ARBA00022884"/>
    </source>
</evidence>
<comment type="caution">
    <text evidence="15">The sequence shown here is derived from an EMBL/GenBank/DDBJ whole genome shotgun (WGS) entry which is preliminary data.</text>
</comment>
<evidence type="ECO:0000256" key="10">
    <source>
        <dbReference type="ARBA" id="ARBA00022917"/>
    </source>
</evidence>
<comment type="subcellular location">
    <subcellularLocation>
        <location evidence="13">Cytoplasm</location>
    </subcellularLocation>
</comment>
<dbReference type="InterPro" id="IPR047246">
    <property type="entry name" value="ThrRS_anticodon"/>
</dbReference>
<dbReference type="Gene3D" id="3.30.54.20">
    <property type="match status" value="1"/>
</dbReference>
<dbReference type="GO" id="GO:0016874">
    <property type="term" value="F:ligase activity"/>
    <property type="evidence" value="ECO:0007669"/>
    <property type="project" value="UniProtKB-KW"/>
</dbReference>
<dbReference type="Pfam" id="PF07973">
    <property type="entry name" value="tRNA_SAD"/>
    <property type="match status" value="1"/>
</dbReference>
<evidence type="ECO:0000256" key="2">
    <source>
        <dbReference type="ARBA" id="ARBA00022490"/>
    </source>
</evidence>
<dbReference type="PRINTS" id="PR01047">
    <property type="entry name" value="TRNASYNTHTHR"/>
</dbReference>
<feature type="domain" description="Aminoacyl-transfer RNA synthetases class-II family profile" evidence="14">
    <location>
        <begin position="247"/>
        <end position="502"/>
    </location>
</feature>
<feature type="binding site" evidence="13">
    <location>
        <position position="479"/>
    </location>
    <ligand>
        <name>Zn(2+)</name>
        <dbReference type="ChEBI" id="CHEBI:29105"/>
        <note>catalytic</note>
    </ligand>
</feature>
<dbReference type="RefSeq" id="WP_188583173.1">
    <property type="nucleotide sequence ID" value="NZ_BMDZ01000140.1"/>
</dbReference>
<dbReference type="CDD" id="cd00771">
    <property type="entry name" value="ThrRS_core"/>
    <property type="match status" value="1"/>
</dbReference>
<dbReference type="InterPro" id="IPR004154">
    <property type="entry name" value="Anticodon-bd"/>
</dbReference>
<keyword evidence="11 13" id="KW-0030">Aminoacyl-tRNA synthetase</keyword>
<dbReference type="InterPro" id="IPR002320">
    <property type="entry name" value="Thr-tRNA-ligase_IIa"/>
</dbReference>
<protein>
    <recommendedName>
        <fullName evidence="13">Threonine--tRNA ligase</fullName>
        <ecNumber evidence="13">6.1.1.3</ecNumber>
    </recommendedName>
    <alternativeName>
        <fullName evidence="13">Threonyl-tRNA synthetase</fullName>
        <shortName evidence="13">ThrRS</shortName>
    </alternativeName>
</protein>
<dbReference type="InterPro" id="IPR018163">
    <property type="entry name" value="Thr/Ala-tRNA-synth_IIc_edit"/>
</dbReference>
<sequence length="631" mass="72460">MANDIAPDVYAMRHSCAHLMAAAVRELYPEAKFGVGPPTTTGFYYDIDLPEPLKLEDLQKIEQAMRKLRKKKLRFDRRELPIEDAIGFMREHHQDYKVELLELLRDRGTTAIAKETGDDTAVDGEASGVDSVSFYTTGNFVDLCRGPHVENTGQCGEFKLINIAGAYWRGNSDGPQLQRIYGLCFPTKEELEHCIWQMEQAKLRDHRKIGRELKLYRFSPEVGAGLPLWLPRGTALRDELEFLAQKEERRDGYLRVVTPHITKQELYYRSRHLPYYAEDMYKPFEIDGEHFYLRPMNCPHHHQVYLAEKHSYRDLPVRLSEYGQVYRYEASGALSGLMRVRGFCQNDAHLYCRYDQAKDEFLKVMRLHARYYDLFGIKDYYMRLSLPDLDKLDKYVDEPEKWLAALKVIREAMIESGYPYKEVEGEAAFYGPKVDFMIKSVIGTEYAISTNQLDFLATQTFDLTYIGEDGKEHPVYVIHRAPLGSHERFVAFLIEHYAGNFPTWLAPVQAMVVPIADRHNDYAAEVRNLLFDADVPTGTGGLRVEVDTSTERMQKKIRNAQLEKIPYILVVGDKEAETRTVAVRLRNGTDLGAMPIADVVARIRDEVVNRRDIVPTADEAAAAPEAPVQVH</sequence>
<evidence type="ECO:0000256" key="8">
    <source>
        <dbReference type="ARBA" id="ARBA00022840"/>
    </source>
</evidence>
<dbReference type="Gene3D" id="3.40.50.800">
    <property type="entry name" value="Anticodon-binding domain"/>
    <property type="match status" value="1"/>
</dbReference>
<proteinExistence type="inferred from homology"/>
<keyword evidence="7 13" id="KW-0862">Zinc</keyword>
<comment type="catalytic activity">
    <reaction evidence="12 13">
        <text>tRNA(Thr) + L-threonine + ATP = L-threonyl-tRNA(Thr) + AMP + diphosphate + H(+)</text>
        <dbReference type="Rhea" id="RHEA:24624"/>
        <dbReference type="Rhea" id="RHEA-COMP:9670"/>
        <dbReference type="Rhea" id="RHEA-COMP:9704"/>
        <dbReference type="ChEBI" id="CHEBI:15378"/>
        <dbReference type="ChEBI" id="CHEBI:30616"/>
        <dbReference type="ChEBI" id="CHEBI:33019"/>
        <dbReference type="ChEBI" id="CHEBI:57926"/>
        <dbReference type="ChEBI" id="CHEBI:78442"/>
        <dbReference type="ChEBI" id="CHEBI:78534"/>
        <dbReference type="ChEBI" id="CHEBI:456215"/>
        <dbReference type="EC" id="6.1.1.3"/>
    </reaction>
</comment>
<keyword evidence="9 13" id="KW-0694">RNA-binding</keyword>
<evidence type="ECO:0000256" key="12">
    <source>
        <dbReference type="ARBA" id="ARBA00049515"/>
    </source>
</evidence>
<feature type="binding site" evidence="13">
    <location>
        <position position="298"/>
    </location>
    <ligand>
        <name>Zn(2+)</name>
        <dbReference type="ChEBI" id="CHEBI:29105"/>
        <note>catalytic</note>
    </ligand>
</feature>
<dbReference type="PANTHER" id="PTHR11451:SF44">
    <property type="entry name" value="THREONINE--TRNA LIGASE, CHLOROPLASTIC_MITOCHONDRIAL 2"/>
    <property type="match status" value="1"/>
</dbReference>
<dbReference type="InterPro" id="IPR002314">
    <property type="entry name" value="aa-tRNA-synt_IIb"/>
</dbReference>
<evidence type="ECO:0000256" key="13">
    <source>
        <dbReference type="HAMAP-Rule" id="MF_00184"/>
    </source>
</evidence>
<comment type="subunit">
    <text evidence="13">Homodimer.</text>
</comment>
<evidence type="ECO:0000256" key="5">
    <source>
        <dbReference type="ARBA" id="ARBA00022723"/>
    </source>
</evidence>
<dbReference type="InterPro" id="IPR033728">
    <property type="entry name" value="ThrRS_core"/>
</dbReference>
<evidence type="ECO:0000313" key="16">
    <source>
        <dbReference type="Proteomes" id="UP000603352"/>
    </source>
</evidence>
<gene>
    <name evidence="13 15" type="primary">thrS</name>
    <name evidence="15" type="ORF">GCM10011505_50160</name>
</gene>
<dbReference type="PANTHER" id="PTHR11451">
    <property type="entry name" value="THREONINE-TRNA LIGASE"/>
    <property type="match status" value="1"/>
</dbReference>
<evidence type="ECO:0000256" key="1">
    <source>
        <dbReference type="ARBA" id="ARBA00008226"/>
    </source>
</evidence>
<dbReference type="InterPro" id="IPR045864">
    <property type="entry name" value="aa-tRNA-synth_II/BPL/LPL"/>
</dbReference>
<evidence type="ECO:0000259" key="14">
    <source>
        <dbReference type="PROSITE" id="PS50862"/>
    </source>
</evidence>
<reference evidence="16" key="1">
    <citation type="journal article" date="2019" name="Int. J. Syst. Evol. Microbiol.">
        <title>The Global Catalogue of Microorganisms (GCM) 10K type strain sequencing project: providing services to taxonomists for standard genome sequencing and annotation.</title>
        <authorList>
            <consortium name="The Broad Institute Genomics Platform"/>
            <consortium name="The Broad Institute Genome Sequencing Center for Infectious Disease"/>
            <person name="Wu L."/>
            <person name="Ma J."/>
        </authorList>
    </citation>
    <scope>NUCLEOTIDE SEQUENCE [LARGE SCALE GENOMIC DNA]</scope>
    <source>
        <strain evidence="16">CGMCC 1.10188</strain>
    </source>
</reference>
<dbReference type="Gene3D" id="3.30.930.10">
    <property type="entry name" value="Bira Bifunctional Protein, Domain 2"/>
    <property type="match status" value="1"/>
</dbReference>
<dbReference type="EC" id="6.1.1.3" evidence="13"/>
<dbReference type="SMART" id="SM00863">
    <property type="entry name" value="tRNA_SAD"/>
    <property type="match status" value="1"/>
</dbReference>
<dbReference type="HAMAP" id="MF_00184">
    <property type="entry name" value="Thr_tRNA_synth"/>
    <property type="match status" value="1"/>
</dbReference>
<dbReference type="SUPFAM" id="SSF55186">
    <property type="entry name" value="ThrRS/AlaRS common domain"/>
    <property type="match status" value="1"/>
</dbReference>
<dbReference type="SUPFAM" id="SSF55681">
    <property type="entry name" value="Class II aaRS and biotin synthetases"/>
    <property type="match status" value="1"/>
</dbReference>
<keyword evidence="10 13" id="KW-0648">Protein biosynthesis</keyword>
<dbReference type="CDD" id="cd00860">
    <property type="entry name" value="ThrRS_anticodon"/>
    <property type="match status" value="1"/>
</dbReference>
<organism evidence="15 16">
    <name type="scientific">Tistrella bauzanensis</name>
    <dbReference type="NCBI Taxonomy" id="657419"/>
    <lineage>
        <taxon>Bacteria</taxon>
        <taxon>Pseudomonadati</taxon>
        <taxon>Pseudomonadota</taxon>
        <taxon>Alphaproteobacteria</taxon>
        <taxon>Geminicoccales</taxon>
        <taxon>Geminicoccaceae</taxon>
        <taxon>Tistrella</taxon>
    </lineage>
</organism>
<dbReference type="InterPro" id="IPR006195">
    <property type="entry name" value="aa-tRNA-synth_II"/>
</dbReference>
<evidence type="ECO:0000256" key="11">
    <source>
        <dbReference type="ARBA" id="ARBA00023146"/>
    </source>
</evidence>
<dbReference type="Gene3D" id="3.30.980.10">
    <property type="entry name" value="Threonyl-trna Synthetase, Chain A, domain 2"/>
    <property type="match status" value="1"/>
</dbReference>
<dbReference type="EMBL" id="BMDZ01000140">
    <property type="protein sequence ID" value="GGB63563.1"/>
    <property type="molecule type" value="Genomic_DNA"/>
</dbReference>
<evidence type="ECO:0000256" key="7">
    <source>
        <dbReference type="ARBA" id="ARBA00022833"/>
    </source>
</evidence>
<keyword evidence="16" id="KW-1185">Reference proteome</keyword>
<accession>A0ABQ1JDM9</accession>
<keyword evidence="6 13" id="KW-0547">Nucleotide-binding</keyword>
<keyword evidence="5 13" id="KW-0479">Metal-binding</keyword>
<evidence type="ECO:0000256" key="3">
    <source>
        <dbReference type="ARBA" id="ARBA00022555"/>
    </source>
</evidence>
<evidence type="ECO:0000256" key="6">
    <source>
        <dbReference type="ARBA" id="ARBA00022741"/>
    </source>
</evidence>
<dbReference type="Pfam" id="PF03129">
    <property type="entry name" value="HGTP_anticodon"/>
    <property type="match status" value="1"/>
</dbReference>
<comment type="similarity">
    <text evidence="1 13">Belongs to the class-II aminoacyl-tRNA synthetase family.</text>
</comment>
<feature type="binding site" evidence="13">
    <location>
        <position position="349"/>
    </location>
    <ligand>
        <name>Zn(2+)</name>
        <dbReference type="ChEBI" id="CHEBI:29105"/>
        <note>catalytic</note>
    </ligand>
</feature>
<evidence type="ECO:0000256" key="4">
    <source>
        <dbReference type="ARBA" id="ARBA00022598"/>
    </source>
</evidence>